<dbReference type="PROSITE" id="PS00329">
    <property type="entry name" value="HSP70_2"/>
    <property type="match status" value="1"/>
</dbReference>
<evidence type="ECO:0000256" key="1">
    <source>
        <dbReference type="ARBA" id="ARBA00007381"/>
    </source>
</evidence>
<keyword evidence="6 7" id="KW-0143">Chaperone</keyword>
<evidence type="ECO:0000256" key="3">
    <source>
        <dbReference type="ARBA" id="ARBA00022741"/>
    </source>
</evidence>
<dbReference type="InterPro" id="IPR018181">
    <property type="entry name" value="Heat_shock_70_CS"/>
</dbReference>
<dbReference type="NCBIfam" id="TIGR02350">
    <property type="entry name" value="prok_dnaK"/>
    <property type="match status" value="1"/>
</dbReference>
<dbReference type="PROSITE" id="PS00297">
    <property type="entry name" value="HSP70_1"/>
    <property type="match status" value="1"/>
</dbReference>
<dbReference type="InterPro" id="IPR013126">
    <property type="entry name" value="Hsp_70_fam"/>
</dbReference>
<dbReference type="InterPro" id="IPR029047">
    <property type="entry name" value="HSP70_peptide-bd_sf"/>
</dbReference>
<dbReference type="NCBIfam" id="NF003520">
    <property type="entry name" value="PRK05183.1"/>
    <property type="match status" value="1"/>
</dbReference>
<dbReference type="FunFam" id="3.90.640.10:FF:000003">
    <property type="entry name" value="Molecular chaperone DnaK"/>
    <property type="match status" value="1"/>
</dbReference>
<sequence>MSKVLGIDLGTTFSCMAVVEGGQPKVLENKEGARTTPSIVAITKTGERHVGLLAKRQSVTNPENTLYSIKRLIGRRFDDAEVQRDLKNMPFKIIKAGDGVKVVMGNKEFAPQEISALVLQKLKTDAEEKLGEKITDAVITVPAYFDDSERQATKDAGVIAGLNVLRIINEPTAAALAYGFDKKKNQKIAVYDLGGGTFDISILEIAEDTVQVLSTNGDTHLGGDDFDQVIMNWILTEFKKDQGIDLAKDPLSLQRIKEAAEKAKVELSTAQETEINQPFITSDAAGPKHLVKKLTRSKLEELVGELVAKTITPVKNALKDAKMETSQIDEVVMVGGMTRMPLVYQTVEKFFGKKPNISVNPDEVVAVGAAVQGAILKGEVKDVLLLDVTPLSLGLETLGGVMTALITRNTTIPTSKSQVFSTAADSQTSVEIHVLQGERPMVTDNKSLGRFILSGIPPAPRGVPQVEVKFDIDANGILNVKATDKATGKEQQITITASSGLSKDEVEKMKKEAEMHADEDKKKQELIETKNIADTMVYTTEKMLRDAGDKVKAEDKKAIEEKIEALKKIKDGEDIEAIKKAADDLSGLAQKVGAEMYKAGEQPGTAQGATPGAEGGTNGEGGDKNPPAGGQGPIEGEVVDDKK</sequence>
<dbReference type="FunFam" id="2.60.34.10:FF:000014">
    <property type="entry name" value="Chaperone protein DnaK HSP70"/>
    <property type="match status" value="1"/>
</dbReference>
<feature type="modified residue" description="Phosphothreonine; by autocatalysis" evidence="7">
    <location>
        <position position="197"/>
    </location>
</feature>
<dbReference type="InterPro" id="IPR029048">
    <property type="entry name" value="HSP70_C_sf"/>
</dbReference>
<evidence type="ECO:0000256" key="9">
    <source>
        <dbReference type="SAM" id="MobiDB-lite"/>
    </source>
</evidence>
<evidence type="ECO:0000256" key="5">
    <source>
        <dbReference type="ARBA" id="ARBA00023016"/>
    </source>
</evidence>
<dbReference type="Gene3D" id="3.90.640.10">
    <property type="entry name" value="Actin, Chain A, domain 4"/>
    <property type="match status" value="1"/>
</dbReference>
<evidence type="ECO:0000256" key="2">
    <source>
        <dbReference type="ARBA" id="ARBA00022553"/>
    </source>
</evidence>
<dbReference type="FunFam" id="1.20.1270.10:FF:000001">
    <property type="entry name" value="Molecular chaperone DnaK"/>
    <property type="match status" value="1"/>
</dbReference>
<dbReference type="SUPFAM" id="SSF53067">
    <property type="entry name" value="Actin-like ATPase domain"/>
    <property type="match status" value="2"/>
</dbReference>
<dbReference type="GO" id="GO:0140662">
    <property type="term" value="F:ATP-dependent protein folding chaperone"/>
    <property type="evidence" value="ECO:0007669"/>
    <property type="project" value="InterPro"/>
</dbReference>
<evidence type="ECO:0000313" key="11">
    <source>
        <dbReference type="Proteomes" id="UP000034837"/>
    </source>
</evidence>
<name>A0A0G1A8S1_9BACT</name>
<evidence type="ECO:0000313" key="10">
    <source>
        <dbReference type="EMBL" id="KKS57442.1"/>
    </source>
</evidence>
<dbReference type="Gene3D" id="1.20.1270.10">
    <property type="match status" value="1"/>
</dbReference>
<dbReference type="SUPFAM" id="SSF100934">
    <property type="entry name" value="Heat shock protein 70kD (HSP70), C-terminal subdomain"/>
    <property type="match status" value="1"/>
</dbReference>
<dbReference type="Gene3D" id="2.60.34.10">
    <property type="entry name" value="Substrate Binding Domain Of DNAk, Chain A, domain 1"/>
    <property type="match status" value="1"/>
</dbReference>
<dbReference type="PATRIC" id="fig|1619039.3.peg.86"/>
<protein>
    <recommendedName>
        <fullName evidence="7">Chaperone protein DnaK</fullName>
    </recommendedName>
    <alternativeName>
        <fullName evidence="7">HSP70</fullName>
    </alternativeName>
    <alternativeName>
        <fullName evidence="7">Heat shock 70 kDa protein</fullName>
    </alternativeName>
    <alternativeName>
        <fullName evidence="7">Heat shock protein 70</fullName>
    </alternativeName>
</protein>
<evidence type="ECO:0000256" key="6">
    <source>
        <dbReference type="ARBA" id="ARBA00023186"/>
    </source>
</evidence>
<comment type="induction">
    <text evidence="7">By stress conditions e.g. heat shock.</text>
</comment>
<keyword evidence="2 7" id="KW-0597">Phosphoprotein</keyword>
<dbReference type="InterPro" id="IPR012725">
    <property type="entry name" value="Chaperone_DnaK"/>
</dbReference>
<evidence type="ECO:0000256" key="7">
    <source>
        <dbReference type="HAMAP-Rule" id="MF_00332"/>
    </source>
</evidence>
<comment type="caution">
    <text evidence="10">The sequence shown here is derived from an EMBL/GenBank/DDBJ whole genome shotgun (WGS) entry which is preliminary data.</text>
</comment>
<evidence type="ECO:0000256" key="8">
    <source>
        <dbReference type="RuleBase" id="RU003322"/>
    </source>
</evidence>
<dbReference type="PROSITE" id="PS01036">
    <property type="entry name" value="HSP70_3"/>
    <property type="match status" value="1"/>
</dbReference>
<accession>A0A0G1A8S1</accession>
<dbReference type="Proteomes" id="UP000034837">
    <property type="component" value="Unassembled WGS sequence"/>
</dbReference>
<dbReference type="AlphaFoldDB" id="A0A0G1A8S1"/>
<dbReference type="NCBIfam" id="NF001413">
    <property type="entry name" value="PRK00290.1"/>
    <property type="match status" value="1"/>
</dbReference>
<comment type="similarity">
    <text evidence="1 7 8">Belongs to the heat shock protein 70 family.</text>
</comment>
<dbReference type="CDD" id="cd10234">
    <property type="entry name" value="ASKHA_NBD_HSP70_DnaK-like"/>
    <property type="match status" value="1"/>
</dbReference>
<keyword evidence="3 7" id="KW-0547">Nucleotide-binding</keyword>
<dbReference type="GO" id="GO:0051082">
    <property type="term" value="F:unfolded protein binding"/>
    <property type="evidence" value="ECO:0007669"/>
    <property type="project" value="InterPro"/>
</dbReference>
<gene>
    <name evidence="7" type="primary">dnaK</name>
    <name evidence="10" type="ORF">UV20_C0001G0082</name>
</gene>
<dbReference type="InterPro" id="IPR043129">
    <property type="entry name" value="ATPase_NBD"/>
</dbReference>
<dbReference type="EMBL" id="LCDO01000001">
    <property type="protein sequence ID" value="KKS57442.1"/>
    <property type="molecule type" value="Genomic_DNA"/>
</dbReference>
<evidence type="ECO:0000256" key="4">
    <source>
        <dbReference type="ARBA" id="ARBA00022840"/>
    </source>
</evidence>
<keyword evidence="4 7" id="KW-0067">ATP-binding</keyword>
<organism evidence="10 11">
    <name type="scientific">Candidatus Magasanikbacteria bacterium GW2011_GWA2_42_32</name>
    <dbReference type="NCBI Taxonomy" id="1619039"/>
    <lineage>
        <taxon>Bacteria</taxon>
        <taxon>Candidatus Magasanikiibacteriota</taxon>
    </lineage>
</organism>
<dbReference type="PRINTS" id="PR00301">
    <property type="entry name" value="HEATSHOCK70"/>
</dbReference>
<keyword evidence="5 7" id="KW-0346">Stress response</keyword>
<dbReference type="Gene3D" id="3.30.420.40">
    <property type="match status" value="2"/>
</dbReference>
<proteinExistence type="evidence at transcript level"/>
<dbReference type="GO" id="GO:0005524">
    <property type="term" value="F:ATP binding"/>
    <property type="evidence" value="ECO:0007669"/>
    <property type="project" value="UniProtKB-UniRule"/>
</dbReference>
<dbReference type="SUPFAM" id="SSF100920">
    <property type="entry name" value="Heat shock protein 70kD (HSP70), peptide-binding domain"/>
    <property type="match status" value="1"/>
</dbReference>
<dbReference type="PANTHER" id="PTHR19375">
    <property type="entry name" value="HEAT SHOCK PROTEIN 70KDA"/>
    <property type="match status" value="1"/>
</dbReference>
<comment type="function">
    <text evidence="7">Acts as a chaperone.</text>
</comment>
<reference evidence="10 11" key="1">
    <citation type="journal article" date="2015" name="Nature">
        <title>rRNA introns, odd ribosomes, and small enigmatic genomes across a large radiation of phyla.</title>
        <authorList>
            <person name="Brown C.T."/>
            <person name="Hug L.A."/>
            <person name="Thomas B.C."/>
            <person name="Sharon I."/>
            <person name="Castelle C.J."/>
            <person name="Singh A."/>
            <person name="Wilkins M.J."/>
            <person name="Williams K.H."/>
            <person name="Banfield J.F."/>
        </authorList>
    </citation>
    <scope>NUCLEOTIDE SEQUENCE [LARGE SCALE GENOMIC DNA]</scope>
</reference>
<feature type="region of interest" description="Disordered" evidence="9">
    <location>
        <begin position="596"/>
        <end position="643"/>
    </location>
</feature>
<dbReference type="HAMAP" id="MF_00332">
    <property type="entry name" value="DnaK"/>
    <property type="match status" value="1"/>
</dbReference>
<dbReference type="Pfam" id="PF00012">
    <property type="entry name" value="HSP70"/>
    <property type="match status" value="1"/>
</dbReference>
<dbReference type="FunFam" id="3.30.420.40:FF:000004">
    <property type="entry name" value="Molecular chaperone DnaK"/>
    <property type="match status" value="1"/>
</dbReference>